<dbReference type="AlphaFoldDB" id="A0A917MDP5"/>
<gene>
    <name evidence="1" type="ORF">GCM10010918_57630</name>
</gene>
<dbReference type="Proteomes" id="UP000600247">
    <property type="component" value="Unassembled WGS sequence"/>
</dbReference>
<dbReference type="EMBL" id="BMHY01000028">
    <property type="protein sequence ID" value="GGG91028.1"/>
    <property type="molecule type" value="Genomic_DNA"/>
</dbReference>
<proteinExistence type="predicted"/>
<protein>
    <submittedName>
        <fullName evidence="1">Uncharacterized protein</fullName>
    </submittedName>
</protein>
<reference evidence="1 2" key="1">
    <citation type="journal article" date="2014" name="Int. J. Syst. Evol. Microbiol.">
        <title>Complete genome sequence of Corynebacterium casei LMG S-19264T (=DSM 44701T), isolated from a smear-ripened cheese.</title>
        <authorList>
            <consortium name="US DOE Joint Genome Institute (JGI-PGF)"/>
            <person name="Walter F."/>
            <person name="Albersmeier A."/>
            <person name="Kalinowski J."/>
            <person name="Ruckert C."/>
        </authorList>
    </citation>
    <scope>NUCLEOTIDE SEQUENCE [LARGE SCALE GENOMIC DNA]</scope>
    <source>
        <strain evidence="1 2">CGMCC 1.15286</strain>
    </source>
</reference>
<dbReference type="RefSeq" id="WP_188893119.1">
    <property type="nucleotide sequence ID" value="NZ_BMHY01000028.1"/>
</dbReference>
<organism evidence="1 2">
    <name type="scientific">Paenibacillus radicis</name>
    <name type="common">ex Gao et al. 2016</name>
    <dbReference type="NCBI Taxonomy" id="1737354"/>
    <lineage>
        <taxon>Bacteria</taxon>
        <taxon>Bacillati</taxon>
        <taxon>Bacillota</taxon>
        <taxon>Bacilli</taxon>
        <taxon>Bacillales</taxon>
        <taxon>Paenibacillaceae</taxon>
        <taxon>Paenibacillus</taxon>
    </lineage>
</organism>
<sequence length="184" mass="20269">MNSVFSKKQIWTLFLVAIAAAIVFFQVRAEASRDKPTSTVSMHFDLSESFQSVDQLRTSSPVIARVKINTTKSYPYSNVVFTLSEASVQKVYKGQLGKQIHILETGGSYGGLHYLAEGNAVFASNDEAVVFLEKYEGPVAEDAYVIKGVYQGKFKVAGERLIPSSEVLGELQSIQSFNDLQISK</sequence>
<accession>A0A917MDP5</accession>
<keyword evidence="2" id="KW-1185">Reference proteome</keyword>
<evidence type="ECO:0000313" key="2">
    <source>
        <dbReference type="Proteomes" id="UP000600247"/>
    </source>
</evidence>
<comment type="caution">
    <text evidence="1">The sequence shown here is derived from an EMBL/GenBank/DDBJ whole genome shotgun (WGS) entry which is preliminary data.</text>
</comment>
<evidence type="ECO:0000313" key="1">
    <source>
        <dbReference type="EMBL" id="GGG91028.1"/>
    </source>
</evidence>
<name>A0A917MDP5_9BACL</name>